<dbReference type="SUPFAM" id="SSF56784">
    <property type="entry name" value="HAD-like"/>
    <property type="match status" value="1"/>
</dbReference>
<dbReference type="Pfam" id="PF02358">
    <property type="entry name" value="Trehalose_PPase"/>
    <property type="match status" value="1"/>
</dbReference>
<evidence type="ECO:0000313" key="4">
    <source>
        <dbReference type="Proteomes" id="UP001240639"/>
    </source>
</evidence>
<dbReference type="InterPro" id="IPR044651">
    <property type="entry name" value="OTSB-like"/>
</dbReference>
<dbReference type="GO" id="GO:0004805">
    <property type="term" value="F:trehalose-phosphatase activity"/>
    <property type="evidence" value="ECO:0007669"/>
    <property type="project" value="UniProtKB-EC"/>
</dbReference>
<comment type="cofactor">
    <cofactor evidence="2">
        <name>Mg(2+)</name>
        <dbReference type="ChEBI" id="CHEBI:18420"/>
    </cofactor>
</comment>
<keyword evidence="2" id="KW-0479">Metal-binding</keyword>
<comment type="caution">
    <text evidence="3">The sequence shown here is derived from an EMBL/GenBank/DDBJ whole genome shotgun (WGS) entry which is preliminary data.</text>
</comment>
<gene>
    <name evidence="3" type="primary">otsB</name>
    <name evidence="3" type="ORF">Q9K02_11315</name>
</gene>
<comment type="pathway">
    <text evidence="2">Glycan biosynthesis; trehalose biosynthesis.</text>
</comment>
<dbReference type="InterPro" id="IPR023214">
    <property type="entry name" value="HAD_sf"/>
</dbReference>
<dbReference type="EC" id="3.1.3.12" evidence="2"/>
<dbReference type="PANTHER" id="PTHR43768">
    <property type="entry name" value="TREHALOSE 6-PHOSPHATE PHOSPHATASE"/>
    <property type="match status" value="1"/>
</dbReference>
<dbReference type="Proteomes" id="UP001240639">
    <property type="component" value="Unassembled WGS sequence"/>
</dbReference>
<dbReference type="InterPro" id="IPR003337">
    <property type="entry name" value="Trehalose_PPase"/>
</dbReference>
<dbReference type="RefSeq" id="WP_305932983.1">
    <property type="nucleotide sequence ID" value="NZ_JAVAIM010000001.1"/>
</dbReference>
<organism evidence="3 4">
    <name type="scientific">Qipengyuania profundimaris</name>
    <dbReference type="NCBI Taxonomy" id="3067652"/>
    <lineage>
        <taxon>Bacteria</taxon>
        <taxon>Pseudomonadati</taxon>
        <taxon>Pseudomonadota</taxon>
        <taxon>Alphaproteobacteria</taxon>
        <taxon>Sphingomonadales</taxon>
        <taxon>Erythrobacteraceae</taxon>
        <taxon>Qipengyuania</taxon>
    </lineage>
</organism>
<name>A0ABT9HRG2_9SPHN</name>
<dbReference type="PANTHER" id="PTHR43768:SF3">
    <property type="entry name" value="TREHALOSE 6-PHOSPHATE PHOSPHATASE"/>
    <property type="match status" value="1"/>
</dbReference>
<dbReference type="EMBL" id="JAVAIM010000001">
    <property type="protein sequence ID" value="MDP4575729.1"/>
    <property type="molecule type" value="Genomic_DNA"/>
</dbReference>
<evidence type="ECO:0000313" key="3">
    <source>
        <dbReference type="EMBL" id="MDP4575729.1"/>
    </source>
</evidence>
<keyword evidence="1 2" id="KW-0378">Hydrolase</keyword>
<keyword evidence="2" id="KW-0460">Magnesium</keyword>
<keyword evidence="4" id="KW-1185">Reference proteome</keyword>
<protein>
    <recommendedName>
        <fullName evidence="2">Trehalose 6-phosphate phosphatase</fullName>
        <ecNumber evidence="2">3.1.3.12</ecNumber>
    </recommendedName>
</protein>
<sequence>MAQLIAEGPLALFLDFDGTLVEIAPSPGDIDVPEGLADRLRGLRDRLDGRLALVSGRALDDLEMHLGPCELCRAGSHGASRLLHDGSRLGEAPEGLPDDAVAELRAYAEKHDLYYETKSHGGALHFRKSPEKREATLAFARNFAEGRELCVTSGKGVAEIVRHGATKEAAVEAFMAIEPFTGTTPVFIGDDVTDEDGFAGAIEFGGFGVAVGDRISDKARYRLASVTAVHNWLELE</sequence>
<dbReference type="InterPro" id="IPR036412">
    <property type="entry name" value="HAD-like_sf"/>
</dbReference>
<dbReference type="Gene3D" id="3.30.70.1020">
    <property type="entry name" value="Trehalose-6-phosphate phosphatase related protein, domain 2"/>
    <property type="match status" value="1"/>
</dbReference>
<comment type="catalytic activity">
    <reaction evidence="2">
        <text>alpha,alpha-trehalose 6-phosphate + H2O = alpha,alpha-trehalose + phosphate</text>
        <dbReference type="Rhea" id="RHEA:23420"/>
        <dbReference type="ChEBI" id="CHEBI:15377"/>
        <dbReference type="ChEBI" id="CHEBI:16551"/>
        <dbReference type="ChEBI" id="CHEBI:43474"/>
        <dbReference type="ChEBI" id="CHEBI:58429"/>
        <dbReference type="EC" id="3.1.3.12"/>
    </reaction>
</comment>
<comment type="function">
    <text evidence="2">Removes the phosphate from trehalose 6-phosphate to produce free trehalose.</text>
</comment>
<proteinExistence type="inferred from homology"/>
<dbReference type="NCBIfam" id="TIGR00685">
    <property type="entry name" value="T6PP"/>
    <property type="match status" value="1"/>
</dbReference>
<evidence type="ECO:0000256" key="2">
    <source>
        <dbReference type="RuleBase" id="RU361117"/>
    </source>
</evidence>
<evidence type="ECO:0000256" key="1">
    <source>
        <dbReference type="ARBA" id="ARBA00022801"/>
    </source>
</evidence>
<dbReference type="Gene3D" id="3.40.50.1000">
    <property type="entry name" value="HAD superfamily/HAD-like"/>
    <property type="match status" value="1"/>
</dbReference>
<accession>A0ABT9HRG2</accession>
<reference evidence="3 4" key="1">
    <citation type="submission" date="2023-08" db="EMBL/GenBank/DDBJ databases">
        <title>genomic of G39.</title>
        <authorList>
            <person name="Wang Y."/>
        </authorList>
    </citation>
    <scope>NUCLEOTIDE SEQUENCE [LARGE SCALE GENOMIC DNA]</scope>
    <source>
        <strain evidence="3 4">G39</strain>
    </source>
</reference>
<comment type="similarity">
    <text evidence="2">Belongs to the trehalose phosphatase family.</text>
</comment>